<keyword evidence="4 6" id="KW-1133">Transmembrane helix</keyword>
<dbReference type="InterPro" id="IPR011701">
    <property type="entry name" value="MFS"/>
</dbReference>
<reference evidence="7" key="1">
    <citation type="submission" date="2022-08" db="EMBL/GenBank/DDBJ databases">
        <title>A Global Phylogenomic Analysis of the Shiitake Genus Lentinula.</title>
        <authorList>
            <consortium name="DOE Joint Genome Institute"/>
            <person name="Sierra-Patev S."/>
            <person name="Min B."/>
            <person name="Naranjo-Ortiz M."/>
            <person name="Looney B."/>
            <person name="Konkel Z."/>
            <person name="Slot J.C."/>
            <person name="Sakamoto Y."/>
            <person name="Steenwyk J.L."/>
            <person name="Rokas A."/>
            <person name="Carro J."/>
            <person name="Camarero S."/>
            <person name="Ferreira P."/>
            <person name="Molpeceres G."/>
            <person name="Ruiz-Duenas F.J."/>
            <person name="Serrano A."/>
            <person name="Henrissat B."/>
            <person name="Drula E."/>
            <person name="Hughes K.W."/>
            <person name="Mata J.L."/>
            <person name="Ishikawa N.K."/>
            <person name="Vargas-Isla R."/>
            <person name="Ushijima S."/>
            <person name="Smith C.A."/>
            <person name="Ahrendt S."/>
            <person name="Andreopoulos W."/>
            <person name="He G."/>
            <person name="Labutti K."/>
            <person name="Lipzen A."/>
            <person name="Ng V."/>
            <person name="Riley R."/>
            <person name="Sandor L."/>
            <person name="Barry K."/>
            <person name="Martinez A.T."/>
            <person name="Xiao Y."/>
            <person name="Gibbons J.G."/>
            <person name="Terashima K."/>
            <person name="Grigoriev I.V."/>
            <person name="Hibbett D.S."/>
        </authorList>
    </citation>
    <scope>NUCLEOTIDE SEQUENCE</scope>
    <source>
        <strain evidence="7">JLM2183</strain>
    </source>
</reference>
<comment type="caution">
    <text evidence="7">The sequence shown here is derived from an EMBL/GenBank/DDBJ whole genome shotgun (WGS) entry which is preliminary data.</text>
</comment>
<feature type="transmembrane region" description="Helical" evidence="6">
    <location>
        <begin position="430"/>
        <end position="452"/>
    </location>
</feature>
<feature type="transmembrane region" description="Helical" evidence="6">
    <location>
        <begin position="229"/>
        <end position="253"/>
    </location>
</feature>
<dbReference type="GO" id="GO:0016020">
    <property type="term" value="C:membrane"/>
    <property type="evidence" value="ECO:0007669"/>
    <property type="project" value="UniProtKB-SubCell"/>
</dbReference>
<evidence type="ECO:0000256" key="3">
    <source>
        <dbReference type="ARBA" id="ARBA00022692"/>
    </source>
</evidence>
<keyword evidence="8" id="KW-1185">Reference proteome</keyword>
<evidence type="ECO:0000313" key="7">
    <source>
        <dbReference type="EMBL" id="KAJ4470782.1"/>
    </source>
</evidence>
<proteinExistence type="predicted"/>
<dbReference type="GO" id="GO:0022857">
    <property type="term" value="F:transmembrane transporter activity"/>
    <property type="evidence" value="ECO:0007669"/>
    <property type="project" value="InterPro"/>
</dbReference>
<evidence type="ECO:0000256" key="1">
    <source>
        <dbReference type="ARBA" id="ARBA00004141"/>
    </source>
</evidence>
<feature type="transmembrane region" description="Helical" evidence="6">
    <location>
        <begin position="343"/>
        <end position="360"/>
    </location>
</feature>
<feature type="transmembrane region" description="Helical" evidence="6">
    <location>
        <begin position="458"/>
        <end position="482"/>
    </location>
</feature>
<dbReference type="SUPFAM" id="SSF103473">
    <property type="entry name" value="MFS general substrate transporter"/>
    <property type="match status" value="1"/>
</dbReference>
<dbReference type="AlphaFoldDB" id="A0A9W8ZZ83"/>
<comment type="subcellular location">
    <subcellularLocation>
        <location evidence="1">Membrane</location>
        <topology evidence="1">Multi-pass membrane protein</topology>
    </subcellularLocation>
</comment>
<sequence length="528" mass="59953">MSNQASSLSEKKSVSDADETVFPQAEFDEVHETDYSEEQYKRLLKKMDWFLLPLMWVAYGVQQADKTGISTQALFNFRQDNHLVGQQYSWLSTLVESRSSFLMQTHDLRPVSFISHTCEVFEFPMSYLMQRVSVGKTLSVLMFFWGVIVLCTAFAHNWAGLMFLRTLQGLFECTISPSFLLIIGTWYKTSEHASRSIIWGTANSGFGVIVSLCMYAIGDSATKHDSGLAAWKGISFFLGGTTILLSFFCWFLLGTPREVAWVSKEERRIAQARIVSNKTGTDHHSRREWKKDQILEAFLDPSTWFLFCSVVLAGLPNGGITSFGSLVYTSFGFTSLETILYDIPRQAMSIVWFLLVGYLCRFPNMRFWLMLFSIVPGFIGLLALALLPSSTHYRWIKFGMYFMTMTTNINGLLLWMHVPSNVGGRTKKSAVSSIMFIAYCVGNAGGSQFFRATDAPRYIPALIACSICLALEFVFVLTWRIYLAYQNYIRDKAAEAQGLTMDQVKQLGAENGEKDITDRENPHFRYSY</sequence>
<keyword evidence="5 6" id="KW-0472">Membrane</keyword>
<evidence type="ECO:0000256" key="6">
    <source>
        <dbReference type="SAM" id="Phobius"/>
    </source>
</evidence>
<feature type="transmembrane region" description="Helical" evidence="6">
    <location>
        <begin position="398"/>
        <end position="418"/>
    </location>
</feature>
<accession>A0A9W8ZZ83</accession>
<feature type="transmembrane region" description="Helical" evidence="6">
    <location>
        <begin position="367"/>
        <end position="386"/>
    </location>
</feature>
<feature type="transmembrane region" description="Helical" evidence="6">
    <location>
        <begin position="196"/>
        <end position="217"/>
    </location>
</feature>
<dbReference type="PANTHER" id="PTHR43791:SF7">
    <property type="entry name" value="MAJOR FACILITATOR SUPERFAMILY (MFS) PROFILE DOMAIN-CONTAINING PROTEIN"/>
    <property type="match status" value="1"/>
</dbReference>
<feature type="transmembrane region" description="Helical" evidence="6">
    <location>
        <begin position="138"/>
        <end position="156"/>
    </location>
</feature>
<dbReference type="OrthoDB" id="6730379at2759"/>
<feature type="transmembrane region" description="Helical" evidence="6">
    <location>
        <begin position="304"/>
        <end position="331"/>
    </location>
</feature>
<dbReference type="InterPro" id="IPR036259">
    <property type="entry name" value="MFS_trans_sf"/>
</dbReference>
<keyword evidence="3 6" id="KW-0812">Transmembrane</keyword>
<evidence type="ECO:0000256" key="2">
    <source>
        <dbReference type="ARBA" id="ARBA00022448"/>
    </source>
</evidence>
<feature type="transmembrane region" description="Helical" evidence="6">
    <location>
        <begin position="162"/>
        <end position="184"/>
    </location>
</feature>
<name>A0A9W8ZZ83_9AGAR</name>
<dbReference type="Proteomes" id="UP001150266">
    <property type="component" value="Unassembled WGS sequence"/>
</dbReference>
<gene>
    <name evidence="7" type="ORF">J3R30DRAFT_3710662</name>
</gene>
<organism evidence="7 8">
    <name type="scientific">Lentinula aciculospora</name>
    <dbReference type="NCBI Taxonomy" id="153920"/>
    <lineage>
        <taxon>Eukaryota</taxon>
        <taxon>Fungi</taxon>
        <taxon>Dikarya</taxon>
        <taxon>Basidiomycota</taxon>
        <taxon>Agaricomycotina</taxon>
        <taxon>Agaricomycetes</taxon>
        <taxon>Agaricomycetidae</taxon>
        <taxon>Agaricales</taxon>
        <taxon>Marasmiineae</taxon>
        <taxon>Omphalotaceae</taxon>
        <taxon>Lentinula</taxon>
    </lineage>
</organism>
<evidence type="ECO:0000313" key="8">
    <source>
        <dbReference type="Proteomes" id="UP001150266"/>
    </source>
</evidence>
<evidence type="ECO:0000256" key="5">
    <source>
        <dbReference type="ARBA" id="ARBA00023136"/>
    </source>
</evidence>
<dbReference type="Pfam" id="PF07690">
    <property type="entry name" value="MFS_1"/>
    <property type="match status" value="1"/>
</dbReference>
<dbReference type="PANTHER" id="PTHR43791">
    <property type="entry name" value="PERMEASE-RELATED"/>
    <property type="match status" value="1"/>
</dbReference>
<dbReference type="Gene3D" id="1.20.1250.20">
    <property type="entry name" value="MFS general substrate transporter like domains"/>
    <property type="match status" value="1"/>
</dbReference>
<dbReference type="EMBL" id="JAOTPV010000024">
    <property type="protein sequence ID" value="KAJ4470782.1"/>
    <property type="molecule type" value="Genomic_DNA"/>
</dbReference>
<keyword evidence="2" id="KW-0813">Transport</keyword>
<protein>
    <submittedName>
        <fullName evidence="7">MFS general substrate transporter</fullName>
    </submittedName>
</protein>
<evidence type="ECO:0000256" key="4">
    <source>
        <dbReference type="ARBA" id="ARBA00022989"/>
    </source>
</evidence>